<evidence type="ECO:0000256" key="3">
    <source>
        <dbReference type="ARBA" id="ARBA00006506"/>
    </source>
</evidence>
<dbReference type="GO" id="GO:0009132">
    <property type="term" value="P:nucleoside diphosphate metabolic process"/>
    <property type="evidence" value="ECO:0007669"/>
    <property type="project" value="InterPro"/>
</dbReference>
<protein>
    <submittedName>
        <fullName evidence="9">CoA pyrophosphatase</fullName>
    </submittedName>
</protein>
<dbReference type="PROSITE" id="PS51462">
    <property type="entry name" value="NUDIX"/>
    <property type="match status" value="1"/>
</dbReference>
<evidence type="ECO:0000256" key="7">
    <source>
        <dbReference type="ARBA" id="ARBA00023211"/>
    </source>
</evidence>
<dbReference type="PROSITE" id="PS01293">
    <property type="entry name" value="NUDIX_COA"/>
    <property type="match status" value="1"/>
</dbReference>
<dbReference type="Pfam" id="PF00293">
    <property type="entry name" value="NUDIX"/>
    <property type="match status" value="1"/>
</dbReference>
<dbReference type="EMBL" id="SJDT01000004">
    <property type="protein sequence ID" value="TBW21405.1"/>
    <property type="molecule type" value="Genomic_DNA"/>
</dbReference>
<evidence type="ECO:0000256" key="1">
    <source>
        <dbReference type="ARBA" id="ARBA00001936"/>
    </source>
</evidence>
<comment type="cofactor">
    <cofactor evidence="1">
        <name>Mn(2+)</name>
        <dbReference type="ChEBI" id="CHEBI:29035"/>
    </cofactor>
</comment>
<evidence type="ECO:0000256" key="2">
    <source>
        <dbReference type="ARBA" id="ARBA00001946"/>
    </source>
</evidence>
<dbReference type="AlphaFoldDB" id="A0A4Q9UZF8"/>
<gene>
    <name evidence="9" type="ORF">EZJ44_05495</name>
</gene>
<keyword evidence="7" id="KW-0464">Manganese</keyword>
<evidence type="ECO:0000259" key="8">
    <source>
        <dbReference type="PROSITE" id="PS51462"/>
    </source>
</evidence>
<evidence type="ECO:0000256" key="4">
    <source>
        <dbReference type="ARBA" id="ARBA00022723"/>
    </source>
</evidence>
<dbReference type="Gene3D" id="3.90.79.10">
    <property type="entry name" value="Nucleoside Triphosphate Pyrophosphohydrolase"/>
    <property type="match status" value="1"/>
</dbReference>
<reference evidence="9 10" key="1">
    <citation type="submission" date="2019-02" db="EMBL/GenBank/DDBJ databases">
        <title>Arcanobacterium bovis sp. nov., isolated from the milk of a cow with mastitis.</title>
        <authorList>
            <person name="Sammra O."/>
            <person name="Foster G."/>
            <person name="Hassan A."/>
            <person name="Alssahen M."/>
            <person name="Laemmler C."/>
            <person name="Borowiak M."/>
            <person name="Malorny B."/>
            <person name="Abdulmawjood A."/>
        </authorList>
    </citation>
    <scope>NUCLEOTIDE SEQUENCE [LARGE SCALE GENOMIC DNA]</scope>
    <source>
        <strain evidence="9 10">C605018/01/1</strain>
    </source>
</reference>
<dbReference type="PANTHER" id="PTHR12992:SF11">
    <property type="entry name" value="MITOCHONDRIAL COENZYME A DIPHOSPHATASE NUDT8"/>
    <property type="match status" value="1"/>
</dbReference>
<sequence>MNRLESHATANTARQAAVLVLLSSGESEPSILFTERARSMRFQAGQICFPGGSRDGIETPEETAVRECFEEVGIPPEHISVQGRLPDTKLRGNLFHVVPVLARWHGDIESCQPNREEVEQVHLISVDDLVNPAHRCTWRVTGDEQMRTGPAFAVRDLFIWGLTAEITDALLNLAGWEMPWDQERIVTVPPRFLGAISR</sequence>
<keyword evidence="10" id="KW-1185">Reference proteome</keyword>
<keyword evidence="6" id="KW-0460">Magnesium</keyword>
<dbReference type="InterPro" id="IPR000059">
    <property type="entry name" value="NUDIX_hydrolase_NudL_CS"/>
</dbReference>
<comment type="cofactor">
    <cofactor evidence="2">
        <name>Mg(2+)</name>
        <dbReference type="ChEBI" id="CHEBI:18420"/>
    </cofactor>
</comment>
<evidence type="ECO:0000256" key="5">
    <source>
        <dbReference type="ARBA" id="ARBA00022801"/>
    </source>
</evidence>
<feature type="domain" description="Nudix hydrolase" evidence="8">
    <location>
        <begin position="13"/>
        <end position="146"/>
    </location>
</feature>
<dbReference type="InterPro" id="IPR000086">
    <property type="entry name" value="NUDIX_hydrolase_dom"/>
</dbReference>
<keyword evidence="5" id="KW-0378">Hydrolase</keyword>
<dbReference type="RefSeq" id="WP_131281132.1">
    <property type="nucleotide sequence ID" value="NZ_JBHSLR010000006.1"/>
</dbReference>
<comment type="caution">
    <text evidence="9">The sequence shown here is derived from an EMBL/GenBank/DDBJ whole genome shotgun (WGS) entry which is preliminary data.</text>
</comment>
<dbReference type="PANTHER" id="PTHR12992">
    <property type="entry name" value="NUDIX HYDROLASE"/>
    <property type="match status" value="1"/>
</dbReference>
<evidence type="ECO:0000313" key="9">
    <source>
        <dbReference type="EMBL" id="TBW21405.1"/>
    </source>
</evidence>
<dbReference type="GO" id="GO:0030145">
    <property type="term" value="F:manganese ion binding"/>
    <property type="evidence" value="ECO:0007669"/>
    <property type="project" value="InterPro"/>
</dbReference>
<name>A0A4Q9UZF8_9ACTO</name>
<accession>A0A4Q9UZF8</accession>
<dbReference type="InterPro" id="IPR015797">
    <property type="entry name" value="NUDIX_hydrolase-like_dom_sf"/>
</dbReference>
<proteinExistence type="inferred from homology"/>
<comment type="similarity">
    <text evidence="3">Belongs to the Nudix hydrolase family. PCD1 subfamily.</text>
</comment>
<dbReference type="CDD" id="cd03426">
    <property type="entry name" value="NUDIX_CoAse_Nudt7"/>
    <property type="match status" value="1"/>
</dbReference>
<dbReference type="OrthoDB" id="9802805at2"/>
<dbReference type="GO" id="GO:0000287">
    <property type="term" value="F:magnesium ion binding"/>
    <property type="evidence" value="ECO:0007669"/>
    <property type="project" value="InterPro"/>
</dbReference>
<keyword evidence="4" id="KW-0479">Metal-binding</keyword>
<dbReference type="Proteomes" id="UP000293036">
    <property type="component" value="Unassembled WGS sequence"/>
</dbReference>
<dbReference type="InterPro" id="IPR045121">
    <property type="entry name" value="CoAse"/>
</dbReference>
<dbReference type="GO" id="GO:0010945">
    <property type="term" value="F:coenzyme A diphosphatase activity"/>
    <property type="evidence" value="ECO:0007669"/>
    <property type="project" value="InterPro"/>
</dbReference>
<organism evidence="9 10">
    <name type="scientific">Arcanobacterium bovis</name>
    <dbReference type="NCBI Taxonomy" id="2529275"/>
    <lineage>
        <taxon>Bacteria</taxon>
        <taxon>Bacillati</taxon>
        <taxon>Actinomycetota</taxon>
        <taxon>Actinomycetes</taxon>
        <taxon>Actinomycetales</taxon>
        <taxon>Actinomycetaceae</taxon>
        <taxon>Arcanobacterium</taxon>
    </lineage>
</organism>
<evidence type="ECO:0000256" key="6">
    <source>
        <dbReference type="ARBA" id="ARBA00022842"/>
    </source>
</evidence>
<evidence type="ECO:0000313" key="10">
    <source>
        <dbReference type="Proteomes" id="UP000293036"/>
    </source>
</evidence>
<dbReference type="SUPFAM" id="SSF55811">
    <property type="entry name" value="Nudix"/>
    <property type="match status" value="1"/>
</dbReference>